<dbReference type="SUPFAM" id="SSF52540">
    <property type="entry name" value="P-loop containing nucleoside triphosphate hydrolases"/>
    <property type="match status" value="1"/>
</dbReference>
<reference evidence="3" key="1">
    <citation type="submission" date="2021-03" db="EMBL/GenBank/DDBJ databases">
        <authorList>
            <person name="Bekaert M."/>
        </authorList>
    </citation>
    <scope>NUCLEOTIDE SEQUENCE</scope>
</reference>
<feature type="compositionally biased region" description="Low complexity" evidence="1">
    <location>
        <begin position="329"/>
        <end position="343"/>
    </location>
</feature>
<protein>
    <recommendedName>
        <fullName evidence="2">Death domain-containing protein</fullName>
    </recommendedName>
</protein>
<feature type="domain" description="Death" evidence="2">
    <location>
        <begin position="1027"/>
        <end position="1109"/>
    </location>
</feature>
<dbReference type="OrthoDB" id="5962960at2759"/>
<dbReference type="Gene3D" id="3.40.50.300">
    <property type="entry name" value="P-loop containing nucleotide triphosphate hydrolases"/>
    <property type="match status" value="1"/>
</dbReference>
<evidence type="ECO:0000313" key="4">
    <source>
        <dbReference type="Proteomes" id="UP000683360"/>
    </source>
</evidence>
<keyword evidence="4" id="KW-1185">Reference proteome</keyword>
<dbReference type="Pfam" id="PF00531">
    <property type="entry name" value="Death"/>
    <property type="match status" value="1"/>
</dbReference>
<dbReference type="InterPro" id="IPR000488">
    <property type="entry name" value="Death_dom"/>
</dbReference>
<dbReference type="SMART" id="SM00005">
    <property type="entry name" value="DEATH"/>
    <property type="match status" value="1"/>
</dbReference>
<dbReference type="AlphaFoldDB" id="A0A8S3V1C6"/>
<dbReference type="GO" id="GO:0007165">
    <property type="term" value="P:signal transduction"/>
    <property type="evidence" value="ECO:0007669"/>
    <property type="project" value="InterPro"/>
</dbReference>
<dbReference type="SUPFAM" id="SSF47986">
    <property type="entry name" value="DEATH domain"/>
    <property type="match status" value="1"/>
</dbReference>
<dbReference type="Gene3D" id="1.10.533.10">
    <property type="entry name" value="Death Domain, Fas"/>
    <property type="match status" value="1"/>
</dbReference>
<gene>
    <name evidence="3" type="ORF">MEDL_63116</name>
</gene>
<dbReference type="InterPro" id="IPR027417">
    <property type="entry name" value="P-loop_NTPase"/>
</dbReference>
<name>A0A8S3V1C6_MYTED</name>
<comment type="caution">
    <text evidence="3">The sequence shown here is derived from an EMBL/GenBank/DDBJ whole genome shotgun (WGS) entry which is preliminary data.</text>
</comment>
<dbReference type="CDD" id="cd01670">
    <property type="entry name" value="Death"/>
    <property type="match status" value="1"/>
</dbReference>
<evidence type="ECO:0000256" key="1">
    <source>
        <dbReference type="SAM" id="MobiDB-lite"/>
    </source>
</evidence>
<accession>A0A8S3V1C6</accession>
<organism evidence="3 4">
    <name type="scientific">Mytilus edulis</name>
    <name type="common">Blue mussel</name>
    <dbReference type="NCBI Taxonomy" id="6550"/>
    <lineage>
        <taxon>Eukaryota</taxon>
        <taxon>Metazoa</taxon>
        <taxon>Spiralia</taxon>
        <taxon>Lophotrochozoa</taxon>
        <taxon>Mollusca</taxon>
        <taxon>Bivalvia</taxon>
        <taxon>Autobranchia</taxon>
        <taxon>Pteriomorphia</taxon>
        <taxon>Mytilida</taxon>
        <taxon>Mytiloidea</taxon>
        <taxon>Mytilidae</taxon>
        <taxon>Mytilinae</taxon>
        <taxon>Mytilus</taxon>
    </lineage>
</organism>
<sequence>METMLILNFPILEGELRVLGMETKDDLKKAMELGSVKCYWNRVYIVGPYFSGKSCLAKLLVGDVLPSERESTDGIWIYMGRAGMDVNGEEWIIIPKGKAVEEILVNMMMSLSTTECMKIANQTTRLNQSEINPHTCSRQISMDRNKVETLRVENFAQSDMHTERIFKSTSSESFDDNDYTFPVYISEQNSQICDTANVSNLERKTTTADTESHALGIWVRTENRTCDANELENSPSEMHPKKSRTSHFVSDECIPPEIQPKDIRSSELISFEMYSPVVDKAKTIASTNTSSAGCGTVETVLETNKSKDRYSVAGIRMPTVSSLKRRFQTSQTSTKSESSTATSIQKDRSQSNKTEKENEKLLKEIADQLSHGQLHEMVISSIRAGKYKQKIIPIDIWDFGGQKDYYMTHQLFITSRGIFVLMFNGSQNLHKHMRDLSFLPGHFGKPTIAVYLLHWVNSILTYCKRSDDGFPRIVFVATHKDKIRKNVDKHRQKLETVIQDIFELHAGLKHLEFKPLIFVNAMNEADPEIQALRQRLMDRAKEHPWWGKQLPTAWVPLELCLAQQVEKGVNILTMKQLQLFNAKNESMVLTDKQLQAFLKEQHSFGKLLYFDVANLRHFVIITPAYLVEVLRSIVTVKQFWPEGKQLHSIFHTMEKTGALSRDDIDVIWNQQMFKHILSKKDFIIEVLVHLDVLVAESRTTSDLRTSLYEVSKFIVPSMITRPNLLNYLRNKCKTETSILLSYKFTQKVIPPAFPYRFIASFVDMWGVKNYKNKKRMLFSDLAVVEVDDKHDVAVQVIENRVVVSLIHAEMKENIVPTIATSVQECLTAAIHRISEFYSTLSADSSTTDKRSELHMGMPFEIEFGVHCKKDHVFFFITKYQHQQNGNVQNTKYITMSALPREKCDASCKGLGRVEKEQSPSNTHLRRLASSLEVKECRELLIRLGLDTKVLNDLQEKLAHSAFHVNDFKYTAMSIWKTSVTDSSFKSIEDNFGEIDKHLLCEVNRDVNVDDVLNKFNILEDRANTTPTNATLQELSNHIGNSSMQLGVELGLRSAEIQEIQNDHSCRLLRQNKEILRIWSQSKFPKPTVKELIKALQRIGKIDCLREILF</sequence>
<dbReference type="PROSITE" id="PS50017">
    <property type="entry name" value="DEATH_DOMAIN"/>
    <property type="match status" value="1"/>
</dbReference>
<proteinExistence type="predicted"/>
<evidence type="ECO:0000313" key="3">
    <source>
        <dbReference type="EMBL" id="CAG2251459.1"/>
    </source>
</evidence>
<feature type="region of interest" description="Disordered" evidence="1">
    <location>
        <begin position="323"/>
        <end position="357"/>
    </location>
</feature>
<dbReference type="InterPro" id="IPR011029">
    <property type="entry name" value="DEATH-like_dom_sf"/>
</dbReference>
<feature type="compositionally biased region" description="Basic and acidic residues" evidence="1">
    <location>
        <begin position="345"/>
        <end position="357"/>
    </location>
</feature>
<evidence type="ECO:0000259" key="2">
    <source>
        <dbReference type="PROSITE" id="PS50017"/>
    </source>
</evidence>
<dbReference type="EMBL" id="CAJPWZ010003090">
    <property type="protein sequence ID" value="CAG2251459.1"/>
    <property type="molecule type" value="Genomic_DNA"/>
</dbReference>
<dbReference type="Proteomes" id="UP000683360">
    <property type="component" value="Unassembled WGS sequence"/>
</dbReference>